<evidence type="ECO:0000313" key="17">
    <source>
        <dbReference type="Proteomes" id="UP000292346"/>
    </source>
</evidence>
<protein>
    <recommendedName>
        <fullName evidence="10">V-type ATP synthase alpha chain</fullName>
        <ecNumber evidence="10">7.1.2.2</ecNumber>
    </recommendedName>
    <alternativeName>
        <fullName evidence="10">V-ATPase subunit A</fullName>
    </alternativeName>
</protein>
<dbReference type="InterPro" id="IPR023366">
    <property type="entry name" value="ATP_synth_asu-like_sf"/>
</dbReference>
<dbReference type="GO" id="GO:0046961">
    <property type="term" value="F:proton-transporting ATPase activity, rotational mechanism"/>
    <property type="evidence" value="ECO:0007669"/>
    <property type="project" value="InterPro"/>
</dbReference>
<comment type="similarity">
    <text evidence="1 10">Belongs to the ATPase alpha/beta chains family.</text>
</comment>
<keyword evidence="6 10" id="KW-1278">Translocase</keyword>
<comment type="caution">
    <text evidence="16">The sequence shown here is derived from an EMBL/GenBank/DDBJ whole genome shotgun (WGS) entry which is preliminary data.</text>
</comment>
<sequence length="599" mass="64532">MTPTRPHTESAPPGRSGLARTVTSDTGRVVRISGPVISATDLPHTRLFDVVRVGTERLLGEVIKIDGDLVVMQVFEDTTGLQVGEPVEATGEPLYAELGPGLLGGILDGTQRPLANLSTDGDLYIARGADPHRLDRNRQWDFRPAVEVGDRVGPGDLLGSVPEGHAIEHRILVPAGAAGIISAIHPGPATVLDPVVDIDGHPIAMLRRWPLRRARPVADRLPLTVPLITGQRVLDLLFPVARGGSAIIPGGFGTGKTVLEQALAKFSTADIVIYVGCGERGNELTEVLEEFPGLTDPRTGAPLMERTVLIANTSNMPVAAREASIYSGITIAEYYRDQGYDVAMMADSTSRWGEALREVSSRLEEMPAEDGYPAYLATRLAGFYERAGAVQCLGSPERTGSVTVVGAVSPAGGDFSEPITQNSLRLAGCFWALDTALSRQRHFPAVNWLRSFSQYGLDAWFDREISADWSPLRRWAAASLQDEGVLQEVVSLLGVEALAAEQRITLRIGQALREDLLQQSSFDDLDASCPPQRLLAMLRVVHEAGAAMRSALQQGVAITDITAASVLADLGRMRRWPADNIDESASRLIQRIAEEMSSL</sequence>
<feature type="region of interest" description="Disordered" evidence="11">
    <location>
        <begin position="1"/>
        <end position="20"/>
    </location>
</feature>
<evidence type="ECO:0000259" key="12">
    <source>
        <dbReference type="Pfam" id="PF00006"/>
    </source>
</evidence>
<evidence type="ECO:0000259" key="13">
    <source>
        <dbReference type="Pfam" id="PF02874"/>
    </source>
</evidence>
<dbReference type="InterPro" id="IPR027417">
    <property type="entry name" value="P-loop_NTPase"/>
</dbReference>
<evidence type="ECO:0000256" key="8">
    <source>
        <dbReference type="ARBA" id="ARBA00023136"/>
    </source>
</evidence>
<dbReference type="Pfam" id="PF00006">
    <property type="entry name" value="ATP-synt_ab"/>
    <property type="match status" value="1"/>
</dbReference>
<evidence type="ECO:0000259" key="15">
    <source>
        <dbReference type="Pfam" id="PF22919"/>
    </source>
</evidence>
<feature type="domain" description="ATP synthase A/B type C-terminal" evidence="15">
    <location>
        <begin position="459"/>
        <end position="544"/>
    </location>
</feature>
<keyword evidence="3" id="KW-1003">Cell membrane</keyword>
<keyword evidence="10" id="KW-0375">Hydrogen ion transport</keyword>
<dbReference type="NCBIfam" id="NF003220">
    <property type="entry name" value="PRK04192.1"/>
    <property type="match status" value="1"/>
</dbReference>
<dbReference type="CDD" id="cd18111">
    <property type="entry name" value="ATP-synt_V_A-type_alpha_C"/>
    <property type="match status" value="1"/>
</dbReference>
<dbReference type="OrthoDB" id="9801639at2"/>
<keyword evidence="5 10" id="KW-0067">ATP-binding</keyword>
<dbReference type="AlphaFoldDB" id="A0A4R0HHH7"/>
<dbReference type="Pfam" id="PF16886">
    <property type="entry name" value="ATP-synt_ab_Xtn"/>
    <property type="match status" value="1"/>
</dbReference>
<comment type="function">
    <text evidence="10">Produces ATP from ADP in the presence of a proton gradient across the membrane. The V-type alpha chain is a catalytic subunit.</text>
</comment>
<proteinExistence type="inferred from homology"/>
<dbReference type="InterPro" id="IPR024034">
    <property type="entry name" value="ATPase_F1/V1_b/a_C"/>
</dbReference>
<dbReference type="SUPFAM" id="SSF52540">
    <property type="entry name" value="P-loop containing nucleoside triphosphate hydrolases"/>
    <property type="match status" value="1"/>
</dbReference>
<dbReference type="CDD" id="cd01134">
    <property type="entry name" value="V_A-ATPase_A"/>
    <property type="match status" value="1"/>
</dbReference>
<gene>
    <name evidence="10" type="primary">atpA</name>
    <name evidence="16" type="ORF">E0H45_14310</name>
</gene>
<evidence type="ECO:0000256" key="10">
    <source>
        <dbReference type="HAMAP-Rule" id="MF_00309"/>
    </source>
</evidence>
<dbReference type="EC" id="7.1.2.2" evidence="10"/>
<reference evidence="16 17" key="1">
    <citation type="submission" date="2019-02" db="EMBL/GenBank/DDBJ databases">
        <title>Kribbella capetownensis sp. nov. and Kribbella speibonae sp. nov., isolated from soil.</title>
        <authorList>
            <person name="Curtis S.M."/>
            <person name="Norton I."/>
            <person name="Everest G.J."/>
            <person name="Meyers P.R."/>
        </authorList>
    </citation>
    <scope>NUCLEOTIDE SEQUENCE [LARGE SCALE GENOMIC DNA]</scope>
    <source>
        <strain evidence="16 17">KCTC 29219</strain>
    </source>
</reference>
<dbReference type="InterPro" id="IPR036121">
    <property type="entry name" value="ATPase_F1/V1/A1_a/bsu_N_sf"/>
</dbReference>
<evidence type="ECO:0000256" key="1">
    <source>
        <dbReference type="ARBA" id="ARBA00008936"/>
    </source>
</evidence>
<dbReference type="Gene3D" id="2.40.50.100">
    <property type="match status" value="1"/>
</dbReference>
<dbReference type="EMBL" id="SJJZ01000002">
    <property type="protein sequence ID" value="TCC07189.1"/>
    <property type="molecule type" value="Genomic_DNA"/>
</dbReference>
<feature type="binding site" evidence="10">
    <location>
        <begin position="250"/>
        <end position="257"/>
    </location>
    <ligand>
        <name>ATP</name>
        <dbReference type="ChEBI" id="CHEBI:30616"/>
    </ligand>
</feature>
<dbReference type="InterPro" id="IPR004100">
    <property type="entry name" value="ATPase_F1/V1/A1_a/bsu_N"/>
</dbReference>
<dbReference type="RefSeq" id="WP_131337835.1">
    <property type="nucleotide sequence ID" value="NZ_SJJZ01000002.1"/>
</dbReference>
<feature type="domain" description="ATPase F1/V1/A1 complex alpha/beta subunit N-terminal" evidence="13">
    <location>
        <begin position="29"/>
        <end position="91"/>
    </location>
</feature>
<dbReference type="Gene3D" id="3.40.50.300">
    <property type="entry name" value="P-loop containing nucleotide triphosphate hydrolases"/>
    <property type="match status" value="1"/>
</dbReference>
<dbReference type="InterPro" id="IPR020003">
    <property type="entry name" value="ATPase_a/bsu_AS"/>
</dbReference>
<dbReference type="PANTHER" id="PTHR43607">
    <property type="entry name" value="V-TYPE PROTON ATPASE CATALYTIC SUBUNIT A"/>
    <property type="match status" value="1"/>
</dbReference>
<feature type="domain" description="ATPase F1/V1/A1 complex alpha/beta subunit nucleotide-binding" evidence="12">
    <location>
        <begin position="230"/>
        <end position="453"/>
    </location>
</feature>
<evidence type="ECO:0000256" key="5">
    <source>
        <dbReference type="ARBA" id="ARBA00022840"/>
    </source>
</evidence>
<keyword evidence="17" id="KW-1185">Reference proteome</keyword>
<dbReference type="GO" id="GO:0046933">
    <property type="term" value="F:proton-transporting ATP synthase activity, rotational mechanism"/>
    <property type="evidence" value="ECO:0007669"/>
    <property type="project" value="UniProtKB-UniRule"/>
</dbReference>
<dbReference type="InterPro" id="IPR000194">
    <property type="entry name" value="ATPase_F1/V1/A1_a/bsu_nucl-bd"/>
</dbReference>
<dbReference type="InterPro" id="IPR031686">
    <property type="entry name" value="ATP-synth_a_Xtn"/>
</dbReference>
<dbReference type="Proteomes" id="UP000292346">
    <property type="component" value="Unassembled WGS sequence"/>
</dbReference>
<dbReference type="SUPFAM" id="SSF47917">
    <property type="entry name" value="C-terminal domain of alpha and beta subunits of F1 ATP synthase"/>
    <property type="match status" value="1"/>
</dbReference>
<evidence type="ECO:0000256" key="7">
    <source>
        <dbReference type="ARBA" id="ARBA00023065"/>
    </source>
</evidence>
<evidence type="ECO:0000259" key="14">
    <source>
        <dbReference type="Pfam" id="PF16886"/>
    </source>
</evidence>
<dbReference type="HAMAP" id="MF_00309">
    <property type="entry name" value="ATP_synth_A_arch"/>
    <property type="match status" value="1"/>
</dbReference>
<name>A0A4R0HHH7_9ACTN</name>
<keyword evidence="10" id="KW-0066">ATP synthesis</keyword>
<organism evidence="16 17">
    <name type="scientific">Kribbella soli</name>
    <dbReference type="NCBI Taxonomy" id="1124743"/>
    <lineage>
        <taxon>Bacteria</taxon>
        <taxon>Bacillati</taxon>
        <taxon>Actinomycetota</taxon>
        <taxon>Actinomycetes</taxon>
        <taxon>Propionibacteriales</taxon>
        <taxon>Kribbellaceae</taxon>
        <taxon>Kribbella</taxon>
    </lineage>
</organism>
<keyword evidence="2 10" id="KW-0813">Transport</keyword>
<evidence type="ECO:0000256" key="2">
    <source>
        <dbReference type="ARBA" id="ARBA00022448"/>
    </source>
</evidence>
<dbReference type="PROSITE" id="PS00152">
    <property type="entry name" value="ATPASE_ALPHA_BETA"/>
    <property type="match status" value="1"/>
</dbReference>
<dbReference type="GO" id="GO:0045259">
    <property type="term" value="C:proton-transporting ATP synthase complex"/>
    <property type="evidence" value="ECO:0007669"/>
    <property type="project" value="UniProtKB-KW"/>
</dbReference>
<evidence type="ECO:0000256" key="4">
    <source>
        <dbReference type="ARBA" id="ARBA00022741"/>
    </source>
</evidence>
<dbReference type="InterPro" id="IPR055190">
    <property type="entry name" value="ATP-synt_VA_C"/>
</dbReference>
<evidence type="ECO:0000256" key="3">
    <source>
        <dbReference type="ARBA" id="ARBA00022475"/>
    </source>
</evidence>
<keyword evidence="8" id="KW-0472">Membrane</keyword>
<evidence type="ECO:0000256" key="6">
    <source>
        <dbReference type="ARBA" id="ARBA00022967"/>
    </source>
</evidence>
<feature type="domain" description="ATPsynthase alpha/beta subunit barrel-sandwich" evidence="14">
    <location>
        <begin position="133"/>
        <end position="212"/>
    </location>
</feature>
<evidence type="ECO:0000256" key="9">
    <source>
        <dbReference type="ARBA" id="ARBA00023196"/>
    </source>
</evidence>
<dbReference type="PANTHER" id="PTHR43607:SF1">
    <property type="entry name" value="H(+)-TRANSPORTING TWO-SECTOR ATPASE"/>
    <property type="match status" value="1"/>
</dbReference>
<dbReference type="Gene3D" id="1.10.1140.10">
    <property type="entry name" value="Bovine Mitochondrial F1-atpase, Atp Synthase Beta Chain, Chain D, domain 3"/>
    <property type="match status" value="1"/>
</dbReference>
<evidence type="ECO:0000313" key="16">
    <source>
        <dbReference type="EMBL" id="TCC07189.1"/>
    </source>
</evidence>
<dbReference type="InterPro" id="IPR022878">
    <property type="entry name" value="V-ATPase_asu"/>
</dbReference>
<dbReference type="GO" id="GO:0005524">
    <property type="term" value="F:ATP binding"/>
    <property type="evidence" value="ECO:0007669"/>
    <property type="project" value="UniProtKB-UniRule"/>
</dbReference>
<dbReference type="Gene3D" id="2.40.30.20">
    <property type="match status" value="1"/>
</dbReference>
<comment type="catalytic activity">
    <reaction evidence="10">
        <text>ATP + H2O + 4 H(+)(in) = ADP + phosphate + 5 H(+)(out)</text>
        <dbReference type="Rhea" id="RHEA:57720"/>
        <dbReference type="ChEBI" id="CHEBI:15377"/>
        <dbReference type="ChEBI" id="CHEBI:15378"/>
        <dbReference type="ChEBI" id="CHEBI:30616"/>
        <dbReference type="ChEBI" id="CHEBI:43474"/>
        <dbReference type="ChEBI" id="CHEBI:456216"/>
        <dbReference type="EC" id="7.1.2.2"/>
    </reaction>
</comment>
<keyword evidence="4 10" id="KW-0547">Nucleotide-binding</keyword>
<evidence type="ECO:0000256" key="11">
    <source>
        <dbReference type="SAM" id="MobiDB-lite"/>
    </source>
</evidence>
<dbReference type="Pfam" id="PF02874">
    <property type="entry name" value="ATP-synt_ab_N"/>
    <property type="match status" value="1"/>
</dbReference>
<accession>A0A4R0HHH7</accession>
<keyword evidence="7 10" id="KW-0406">Ion transport</keyword>
<dbReference type="SUPFAM" id="SSF50615">
    <property type="entry name" value="N-terminal domain of alpha and beta subunits of F1 ATP synthase"/>
    <property type="match status" value="1"/>
</dbReference>
<dbReference type="GO" id="GO:0042777">
    <property type="term" value="P:proton motive force-driven plasma membrane ATP synthesis"/>
    <property type="evidence" value="ECO:0007669"/>
    <property type="project" value="UniProtKB-UniRule"/>
</dbReference>
<keyword evidence="9" id="KW-0139">CF(1)</keyword>
<dbReference type="Pfam" id="PF22919">
    <property type="entry name" value="ATP-synt_VA_C"/>
    <property type="match status" value="1"/>
</dbReference>